<keyword evidence="2" id="KW-0472">Membrane</keyword>
<feature type="transmembrane region" description="Helical" evidence="2">
    <location>
        <begin position="15"/>
        <end position="34"/>
    </location>
</feature>
<sequence length="92" mass="9484">MSQTPTPPPRRDGGLYFILGAIVVALGVLMWYIMGSPGDQSATPPSGAGDVSITNEVAPQSDPAPQTQDNKEPPAQVDVAPDADNGTQPQAN</sequence>
<organism evidence="3 4">
    <name type="scientific">Thioclava litoralis</name>
    <dbReference type="NCBI Taxonomy" id="3076557"/>
    <lineage>
        <taxon>Bacteria</taxon>
        <taxon>Pseudomonadati</taxon>
        <taxon>Pseudomonadota</taxon>
        <taxon>Alphaproteobacteria</taxon>
        <taxon>Rhodobacterales</taxon>
        <taxon>Paracoccaceae</taxon>
        <taxon>Thioclava</taxon>
    </lineage>
</organism>
<evidence type="ECO:0000256" key="1">
    <source>
        <dbReference type="SAM" id="MobiDB-lite"/>
    </source>
</evidence>
<reference evidence="3 4" key="1">
    <citation type="submission" date="2023-09" db="EMBL/GenBank/DDBJ databases">
        <title>Thioclava shenzhenensis sp. nov., a multidrug resistant bacteria-antagonizing species isolated from coastal seawater.</title>
        <authorList>
            <person name="Long M."/>
        </authorList>
    </citation>
    <scope>NUCLEOTIDE SEQUENCE [LARGE SCALE GENOMIC DNA]</scope>
    <source>
        <strain evidence="3 4">FTW29</strain>
    </source>
</reference>
<feature type="region of interest" description="Disordered" evidence="1">
    <location>
        <begin position="35"/>
        <end position="92"/>
    </location>
</feature>
<proteinExistence type="predicted"/>
<dbReference type="RefSeq" id="WP_339108423.1">
    <property type="nucleotide sequence ID" value="NZ_CP135443.1"/>
</dbReference>
<protein>
    <submittedName>
        <fullName evidence="3">Uncharacterized protein</fullName>
    </submittedName>
</protein>
<keyword evidence="2" id="KW-0812">Transmembrane</keyword>
<evidence type="ECO:0000313" key="4">
    <source>
        <dbReference type="Proteomes" id="UP001623290"/>
    </source>
</evidence>
<accession>A0ABZ1E3I5</accession>
<keyword evidence="4" id="KW-1185">Reference proteome</keyword>
<evidence type="ECO:0000313" key="3">
    <source>
        <dbReference type="EMBL" id="WRY34680.1"/>
    </source>
</evidence>
<keyword evidence="2" id="KW-1133">Transmembrane helix</keyword>
<name>A0ABZ1E3I5_9RHOB</name>
<dbReference type="EMBL" id="CP135443">
    <property type="protein sequence ID" value="WRY34680.1"/>
    <property type="molecule type" value="Genomic_DNA"/>
</dbReference>
<gene>
    <name evidence="3" type="ORF">RPE78_05160</name>
</gene>
<evidence type="ECO:0000256" key="2">
    <source>
        <dbReference type="SAM" id="Phobius"/>
    </source>
</evidence>
<dbReference type="Proteomes" id="UP001623290">
    <property type="component" value="Chromosome"/>
</dbReference>
<feature type="compositionally biased region" description="Polar residues" evidence="1">
    <location>
        <begin position="52"/>
        <end position="68"/>
    </location>
</feature>